<name>A0AA41RQ59_PAPNU</name>
<proteinExistence type="predicted"/>
<accession>A0AA41RQ59</accession>
<gene>
    <name evidence="2" type="ORF">MKW94_001669</name>
</gene>
<reference evidence="2" key="1">
    <citation type="submission" date="2022-03" db="EMBL/GenBank/DDBJ databases">
        <title>A functionally conserved STORR gene fusion in Papaver species that diverged 16.8 million years ago.</title>
        <authorList>
            <person name="Catania T."/>
        </authorList>
    </citation>
    <scope>NUCLEOTIDE SEQUENCE</scope>
    <source>
        <strain evidence="2">S-191538</strain>
    </source>
</reference>
<dbReference type="Proteomes" id="UP001177140">
    <property type="component" value="Unassembled WGS sequence"/>
</dbReference>
<feature type="domain" description="F-box associated beta-propeller type 3" evidence="1">
    <location>
        <begin position="170"/>
        <end position="426"/>
    </location>
</feature>
<dbReference type="NCBIfam" id="TIGR01640">
    <property type="entry name" value="F_box_assoc_1"/>
    <property type="match status" value="1"/>
</dbReference>
<dbReference type="Pfam" id="PF08268">
    <property type="entry name" value="FBA_3"/>
    <property type="match status" value="1"/>
</dbReference>
<dbReference type="InterPro" id="IPR017451">
    <property type="entry name" value="F-box-assoc_interact_dom"/>
</dbReference>
<dbReference type="PANTHER" id="PTHR31111:SF136">
    <property type="entry name" value="F-BOX ASSOCIATED DOMAIN-CONTAINING PROTEIN"/>
    <property type="match status" value="1"/>
</dbReference>
<sequence length="441" mass="51645">MKKIISPTKTRSTEGLRRVPRCFSSITNTALEDRRDYLNNKAVVCDLERLLKDGKRTYYELDWDYRNGIYHSEIDERWENWVYSSHELWKQKNEEEQKRDLDMYWKYLRDYLHRKGIDTSNHRLLLSMKRIETRDPASKSERGGTVEFSIGSPDTGCVSLNRLVLDHSYALPRQSVKGLLCLTGYAAFLIYNPITGETSPWFEIPNNDPQRKRNHIAFGYNPQSDEHIVVCLSGSDKYSRYECISKRPKDQVVEVFTVGKNTWKRIDATPPISITHECPFYVDGCLYWRFRDSANDSDSDADTDSEEGELEQIMRFDIETEKFRVIPIPYFVHKGDTLSQTVELIEVDGRIAVLTRSMSLWKIHEDANGNIKWTKEDICVPEDWNGKPDISIEALTWTNLIFLQSEDWDSILYYNQITKAFIRFPISPDSVPCQWKRIIQV</sequence>
<evidence type="ECO:0000313" key="3">
    <source>
        <dbReference type="Proteomes" id="UP001177140"/>
    </source>
</evidence>
<dbReference type="SUPFAM" id="SSF50965">
    <property type="entry name" value="Galactose oxidase, central domain"/>
    <property type="match status" value="1"/>
</dbReference>
<organism evidence="2 3">
    <name type="scientific">Papaver nudicaule</name>
    <name type="common">Iceland poppy</name>
    <dbReference type="NCBI Taxonomy" id="74823"/>
    <lineage>
        <taxon>Eukaryota</taxon>
        <taxon>Viridiplantae</taxon>
        <taxon>Streptophyta</taxon>
        <taxon>Embryophyta</taxon>
        <taxon>Tracheophyta</taxon>
        <taxon>Spermatophyta</taxon>
        <taxon>Magnoliopsida</taxon>
        <taxon>Ranunculales</taxon>
        <taxon>Papaveraceae</taxon>
        <taxon>Papaveroideae</taxon>
        <taxon>Papaver</taxon>
    </lineage>
</organism>
<dbReference type="InterPro" id="IPR011043">
    <property type="entry name" value="Gal_Oxase/kelch_b-propeller"/>
</dbReference>
<dbReference type="AlphaFoldDB" id="A0AA41RQ59"/>
<dbReference type="PANTHER" id="PTHR31111">
    <property type="entry name" value="BNAA05G37150D PROTEIN-RELATED"/>
    <property type="match status" value="1"/>
</dbReference>
<keyword evidence="3" id="KW-1185">Reference proteome</keyword>
<evidence type="ECO:0000259" key="1">
    <source>
        <dbReference type="Pfam" id="PF08268"/>
    </source>
</evidence>
<protein>
    <recommendedName>
        <fullName evidence="1">F-box associated beta-propeller type 3 domain-containing protein</fullName>
    </recommendedName>
</protein>
<dbReference type="EMBL" id="JAJJMA010002553">
    <property type="protein sequence ID" value="MCL7021611.1"/>
    <property type="molecule type" value="Genomic_DNA"/>
</dbReference>
<evidence type="ECO:0000313" key="2">
    <source>
        <dbReference type="EMBL" id="MCL7021611.1"/>
    </source>
</evidence>
<dbReference type="InterPro" id="IPR013187">
    <property type="entry name" value="F-box-assoc_dom_typ3"/>
</dbReference>
<comment type="caution">
    <text evidence="2">The sequence shown here is derived from an EMBL/GenBank/DDBJ whole genome shotgun (WGS) entry which is preliminary data.</text>
</comment>